<dbReference type="InterPro" id="IPR001810">
    <property type="entry name" value="F-box_dom"/>
</dbReference>
<dbReference type="AlphaFoldDB" id="A0A835HQI1"/>
<organism evidence="2 3">
    <name type="scientific">Coptis chinensis</name>
    <dbReference type="NCBI Taxonomy" id="261450"/>
    <lineage>
        <taxon>Eukaryota</taxon>
        <taxon>Viridiplantae</taxon>
        <taxon>Streptophyta</taxon>
        <taxon>Embryophyta</taxon>
        <taxon>Tracheophyta</taxon>
        <taxon>Spermatophyta</taxon>
        <taxon>Magnoliopsida</taxon>
        <taxon>Ranunculales</taxon>
        <taxon>Ranunculaceae</taxon>
        <taxon>Coptidoideae</taxon>
        <taxon>Coptis</taxon>
    </lineage>
</organism>
<dbReference type="InterPro" id="IPR013187">
    <property type="entry name" value="F-box-assoc_dom_typ3"/>
</dbReference>
<sequence>MAMGWVWDKIYICTKYWIGMPGWLNSCKFCQMHPSAVVLLSLPVTGKGDGNGNVSNPNIRDDVLVEILIKLPAKSLAQFKCVCKRWCSLIRDPTFVYSHLTITTEKGIGSTTWKKIKCPIGFTIDIFREAIYANGNLNWSFSVIDHVNGLIRQPLVMALNLASEECRMITGPDVTLTRYSYWLRELGGYLTLGHTPLNKRNTVTMWMLKDYDKQGWVKQCTFQIPYGPCSGSSVLPIRNDIMLFQSKKYQSHYVCHYDKCHKLFKEIKVYGLPPPVTGFVNFHVESLSFVFQQNPVPLGKSTTVKKKANAKVEQIWNNANIPDDVLVEILGRLPAKSLARIKCGPELIRGDVSNVRQNLEFIPFKAPYTLMGLFIGHFTDHVNGFTQSMMTTLNLADEEFGEITGPDVNVYLLRCSYWLRGVGRLLNSRAYTIEREEHSDYVGAEGL</sequence>
<dbReference type="OrthoDB" id="1750034at2759"/>
<dbReference type="Pfam" id="PF00646">
    <property type="entry name" value="F-box"/>
    <property type="match status" value="1"/>
</dbReference>
<accession>A0A835HQI1</accession>
<gene>
    <name evidence="2" type="ORF">IFM89_039151</name>
</gene>
<feature type="domain" description="F-box" evidence="1">
    <location>
        <begin position="53"/>
        <end position="100"/>
    </location>
</feature>
<dbReference type="Proteomes" id="UP000631114">
    <property type="component" value="Unassembled WGS sequence"/>
</dbReference>
<dbReference type="PANTHER" id="PTHR31111">
    <property type="entry name" value="BNAA05G37150D PROTEIN-RELATED"/>
    <property type="match status" value="1"/>
</dbReference>
<dbReference type="SMART" id="SM00256">
    <property type="entry name" value="FBOX"/>
    <property type="match status" value="1"/>
</dbReference>
<protein>
    <recommendedName>
        <fullName evidence="1">F-box domain-containing protein</fullName>
    </recommendedName>
</protein>
<name>A0A835HQI1_9MAGN</name>
<dbReference type="Pfam" id="PF08268">
    <property type="entry name" value="FBA_3"/>
    <property type="match status" value="1"/>
</dbReference>
<evidence type="ECO:0000313" key="3">
    <source>
        <dbReference type="Proteomes" id="UP000631114"/>
    </source>
</evidence>
<dbReference type="PANTHER" id="PTHR31111:SF136">
    <property type="entry name" value="F-BOX ASSOCIATED DOMAIN-CONTAINING PROTEIN"/>
    <property type="match status" value="1"/>
</dbReference>
<dbReference type="InterPro" id="IPR036047">
    <property type="entry name" value="F-box-like_dom_sf"/>
</dbReference>
<keyword evidence="3" id="KW-1185">Reference proteome</keyword>
<dbReference type="SUPFAM" id="SSF81383">
    <property type="entry name" value="F-box domain"/>
    <property type="match status" value="1"/>
</dbReference>
<comment type="caution">
    <text evidence="2">The sequence shown here is derived from an EMBL/GenBank/DDBJ whole genome shotgun (WGS) entry which is preliminary data.</text>
</comment>
<dbReference type="Gene3D" id="1.20.1280.50">
    <property type="match status" value="1"/>
</dbReference>
<evidence type="ECO:0000259" key="1">
    <source>
        <dbReference type="PROSITE" id="PS50181"/>
    </source>
</evidence>
<reference evidence="2 3" key="1">
    <citation type="submission" date="2020-10" db="EMBL/GenBank/DDBJ databases">
        <title>The Coptis chinensis genome and diversification of protoberbering-type alkaloids.</title>
        <authorList>
            <person name="Wang B."/>
            <person name="Shu S."/>
            <person name="Song C."/>
            <person name="Liu Y."/>
        </authorList>
    </citation>
    <scope>NUCLEOTIDE SEQUENCE [LARGE SCALE GENOMIC DNA]</scope>
    <source>
        <strain evidence="2">HL-2020</strain>
        <tissue evidence="2">Leaf</tissue>
    </source>
</reference>
<dbReference type="EMBL" id="JADFTS010000006">
    <property type="protein sequence ID" value="KAF9603931.1"/>
    <property type="molecule type" value="Genomic_DNA"/>
</dbReference>
<dbReference type="CDD" id="cd22157">
    <property type="entry name" value="F-box_AtFBW1-like"/>
    <property type="match status" value="1"/>
</dbReference>
<proteinExistence type="predicted"/>
<dbReference type="PROSITE" id="PS50181">
    <property type="entry name" value="FBOX"/>
    <property type="match status" value="1"/>
</dbReference>
<evidence type="ECO:0000313" key="2">
    <source>
        <dbReference type="EMBL" id="KAF9603931.1"/>
    </source>
</evidence>